<dbReference type="EMBL" id="CABVLU010000003">
    <property type="protein sequence ID" value="VVT55301.1"/>
    <property type="molecule type" value="Genomic_DNA"/>
</dbReference>
<dbReference type="GeneID" id="43583343"/>
<sequence length="496" mass="57217">MQRSGQKRRQKLNFQLQVWKRNNENIIGSTSTDKTVKGAVNWKFLHHDEHMGIFPSHALALLFNHRYSEKLCSFQKPGSQFTKVPSLRYISIDALLIYLNANPGEITLQAMGKPGNPYVSWDSLWGSMWDILAIQGHDSYYMFKLFATVFSFDPNFRCHDSIFYMNHFGTNFPGLKHLPDLDRSGNLCKNDRHKLMQQRITGNDFRHRFERVPYTADFSAFQQEISTSSFHNIVLLDLSGTELNRMSYVCLTSIPMLAGLDLKNCTTINGGILTAWTEALKKGGWKYLRMLSLPVNPGVSKNSLKPLLDNLPMLVYLQVTGILIGTNEWKTIDEFKTLFKSHEPVLKSMVNTALGIKFKALRDLYAKLSNQSIDFVDPFQSFLQNFSQNHNYIIQEFEFFGFPEYSNKSNFINLWKERTSNYYKDIHATSPTIEYFRVLRKKQLERKIQASLQAPPNKKQRLKGSVPRAKYIGLKTMPINLKSFLIPASSLQTNKK</sequence>
<protein>
    <submittedName>
        <fullName evidence="1">Uncharacterized protein</fullName>
    </submittedName>
</protein>
<gene>
    <name evidence="1" type="ORF">SAPINGB_P004528</name>
</gene>
<name>A0A5E8BW26_9ASCO</name>
<reference evidence="1 2" key="1">
    <citation type="submission" date="2019-09" db="EMBL/GenBank/DDBJ databases">
        <authorList>
            <person name="Brejova B."/>
        </authorList>
    </citation>
    <scope>NUCLEOTIDE SEQUENCE [LARGE SCALE GENOMIC DNA]</scope>
</reference>
<dbReference type="Proteomes" id="UP000398389">
    <property type="component" value="Unassembled WGS sequence"/>
</dbReference>
<evidence type="ECO:0000313" key="1">
    <source>
        <dbReference type="EMBL" id="VVT55301.1"/>
    </source>
</evidence>
<organism evidence="1 2">
    <name type="scientific">Magnusiomyces paraingens</name>
    <dbReference type="NCBI Taxonomy" id="2606893"/>
    <lineage>
        <taxon>Eukaryota</taxon>
        <taxon>Fungi</taxon>
        <taxon>Dikarya</taxon>
        <taxon>Ascomycota</taxon>
        <taxon>Saccharomycotina</taxon>
        <taxon>Dipodascomycetes</taxon>
        <taxon>Dipodascales</taxon>
        <taxon>Dipodascaceae</taxon>
        <taxon>Magnusiomyces</taxon>
    </lineage>
</organism>
<dbReference type="SUPFAM" id="SSF52047">
    <property type="entry name" value="RNI-like"/>
    <property type="match status" value="1"/>
</dbReference>
<proteinExistence type="predicted"/>
<dbReference type="RefSeq" id="XP_031855134.1">
    <property type="nucleotide sequence ID" value="XM_031999243.1"/>
</dbReference>
<accession>A0A5E8BW26</accession>
<keyword evidence="2" id="KW-1185">Reference proteome</keyword>
<evidence type="ECO:0000313" key="2">
    <source>
        <dbReference type="Proteomes" id="UP000398389"/>
    </source>
</evidence>
<dbReference type="AlphaFoldDB" id="A0A5E8BW26"/>